<keyword evidence="2" id="KW-1185">Reference proteome</keyword>
<accession>F2JIG5</accession>
<name>F2JIG5_CELLD</name>
<dbReference type="Proteomes" id="UP000008467">
    <property type="component" value="Chromosome"/>
</dbReference>
<organism evidence="1 2">
    <name type="scientific">Cellulosilyticum lentocellum (strain ATCC 49066 / DSM 5427 / NCIMB 11756 / RHM5)</name>
    <name type="common">Clostridium lentocellum</name>
    <dbReference type="NCBI Taxonomy" id="642492"/>
    <lineage>
        <taxon>Bacteria</taxon>
        <taxon>Bacillati</taxon>
        <taxon>Bacillota</taxon>
        <taxon>Clostridia</taxon>
        <taxon>Lachnospirales</taxon>
        <taxon>Cellulosilyticaceae</taxon>
        <taxon>Cellulosilyticum</taxon>
    </lineage>
</organism>
<protein>
    <submittedName>
        <fullName evidence="1">Uncharacterized protein</fullName>
    </submittedName>
</protein>
<dbReference type="RefSeq" id="WP_013657624.1">
    <property type="nucleotide sequence ID" value="NC_015275.1"/>
</dbReference>
<dbReference type="eggNOG" id="ENOG503487Y">
    <property type="taxonomic scope" value="Bacteria"/>
</dbReference>
<dbReference type="AlphaFoldDB" id="F2JIG5"/>
<dbReference type="KEGG" id="cle:Clole_2630"/>
<proteinExistence type="predicted"/>
<sequence>MLENIGAVVDLVGGVQTIFSAQNEVSESTKIRQNCLVLRECKAKLFNSDNPYSELDESTFSLLNYNDYGYGWMNIEFCFDMVEMYAYAPFYAACFAIRTNNGITSKLNGHPKSKCASKINCNNQIVVGVTYYFRDEEERTKILNASKIAIEGNIAFKKKKPVYGVLCFLAKKEDGWHMEESNTLLRLDGIKITNLIH</sequence>
<dbReference type="EMBL" id="CP002582">
    <property type="protein sequence ID" value="ADZ84331.1"/>
    <property type="molecule type" value="Genomic_DNA"/>
</dbReference>
<evidence type="ECO:0000313" key="2">
    <source>
        <dbReference type="Proteomes" id="UP000008467"/>
    </source>
</evidence>
<reference evidence="1 2" key="1">
    <citation type="journal article" date="2011" name="J. Bacteriol.">
        <title>Complete genome sequence of the cellulose-degrading bacterium Cellulosilyticum lentocellum.</title>
        <authorList>
            <consortium name="US DOE Joint Genome Institute"/>
            <person name="Miller D.A."/>
            <person name="Suen G."/>
            <person name="Bruce D."/>
            <person name="Copeland A."/>
            <person name="Cheng J.F."/>
            <person name="Detter C."/>
            <person name="Goodwin L.A."/>
            <person name="Han C.S."/>
            <person name="Hauser L.J."/>
            <person name="Land M.L."/>
            <person name="Lapidus A."/>
            <person name="Lucas S."/>
            <person name="Meincke L."/>
            <person name="Pitluck S."/>
            <person name="Tapia R."/>
            <person name="Teshima H."/>
            <person name="Woyke T."/>
            <person name="Fox B.G."/>
            <person name="Angert E.R."/>
            <person name="Currie C.R."/>
        </authorList>
    </citation>
    <scope>NUCLEOTIDE SEQUENCE [LARGE SCALE GENOMIC DNA]</scope>
    <source>
        <strain evidence="2">ATCC 49066 / DSM 5427 / NCIMB 11756 / RHM5</strain>
    </source>
</reference>
<gene>
    <name evidence="1" type="ordered locus">Clole_2630</name>
</gene>
<evidence type="ECO:0000313" key="1">
    <source>
        <dbReference type="EMBL" id="ADZ84331.1"/>
    </source>
</evidence>
<dbReference type="HOGENOM" id="CLU_1439398_0_0_9"/>